<protein>
    <submittedName>
        <fullName evidence="1">Uncharacterized protein</fullName>
    </submittedName>
</protein>
<reference evidence="1" key="1">
    <citation type="submission" date="2013-04" db="EMBL/GenBank/DDBJ databases">
        <authorList>
            <person name="Qu J."/>
            <person name="Murali S.C."/>
            <person name="Bandaranaike D."/>
            <person name="Bellair M."/>
            <person name="Blankenburg K."/>
            <person name="Chao H."/>
            <person name="Dinh H."/>
            <person name="Doddapaneni H."/>
            <person name="Downs B."/>
            <person name="Dugan-Rocha S."/>
            <person name="Elkadiri S."/>
            <person name="Gnanaolivu R.D."/>
            <person name="Hernandez B."/>
            <person name="Javaid M."/>
            <person name="Jayaseelan J.C."/>
            <person name="Lee S."/>
            <person name="Li M."/>
            <person name="Ming W."/>
            <person name="Munidasa M."/>
            <person name="Muniz J."/>
            <person name="Nguyen L."/>
            <person name="Ongeri F."/>
            <person name="Osuji N."/>
            <person name="Pu L.-L."/>
            <person name="Puazo M."/>
            <person name="Qu C."/>
            <person name="Quiroz J."/>
            <person name="Raj R."/>
            <person name="Weissenberger G."/>
            <person name="Xin Y."/>
            <person name="Zou X."/>
            <person name="Han Y."/>
            <person name="Richards S."/>
            <person name="Worley K."/>
            <person name="Muzny D."/>
            <person name="Gibbs R."/>
        </authorList>
    </citation>
    <scope>NUCLEOTIDE SEQUENCE</scope>
    <source>
        <strain evidence="1">Sampled in the wild</strain>
    </source>
</reference>
<dbReference type="AlphaFoldDB" id="A0A8K0JXW5"/>
<dbReference type="Proteomes" id="UP000792457">
    <property type="component" value="Unassembled WGS sequence"/>
</dbReference>
<keyword evidence="2" id="KW-1185">Reference proteome</keyword>
<comment type="caution">
    <text evidence="1">The sequence shown here is derived from an EMBL/GenBank/DDBJ whole genome shotgun (WGS) entry which is preliminary data.</text>
</comment>
<organism evidence="1 2">
    <name type="scientific">Ladona fulva</name>
    <name type="common">Scarce chaser dragonfly</name>
    <name type="synonym">Libellula fulva</name>
    <dbReference type="NCBI Taxonomy" id="123851"/>
    <lineage>
        <taxon>Eukaryota</taxon>
        <taxon>Metazoa</taxon>
        <taxon>Ecdysozoa</taxon>
        <taxon>Arthropoda</taxon>
        <taxon>Hexapoda</taxon>
        <taxon>Insecta</taxon>
        <taxon>Pterygota</taxon>
        <taxon>Palaeoptera</taxon>
        <taxon>Odonata</taxon>
        <taxon>Epiprocta</taxon>
        <taxon>Anisoptera</taxon>
        <taxon>Libelluloidea</taxon>
        <taxon>Libellulidae</taxon>
        <taxon>Ladona</taxon>
    </lineage>
</organism>
<proteinExistence type="predicted"/>
<accession>A0A8K0JXW5</accession>
<gene>
    <name evidence="1" type="ORF">J437_LFUL003207</name>
</gene>
<sequence>MEKALDKIILFKRLNERDVNDPKRHETVQLLNNFNRSGINSHVYTYLEKAAEINDKNKSQRYLQRSSSK</sequence>
<reference evidence="1" key="2">
    <citation type="submission" date="2017-10" db="EMBL/GenBank/DDBJ databases">
        <title>Ladona fulva Genome sequencing and assembly.</title>
        <authorList>
            <person name="Murali S."/>
            <person name="Richards S."/>
            <person name="Bandaranaike D."/>
            <person name="Bellair M."/>
            <person name="Blankenburg K."/>
            <person name="Chao H."/>
            <person name="Dinh H."/>
            <person name="Doddapaneni H."/>
            <person name="Dugan-Rocha S."/>
            <person name="Elkadiri S."/>
            <person name="Gnanaolivu R."/>
            <person name="Hernandez B."/>
            <person name="Skinner E."/>
            <person name="Javaid M."/>
            <person name="Lee S."/>
            <person name="Li M."/>
            <person name="Ming W."/>
            <person name="Munidasa M."/>
            <person name="Muniz J."/>
            <person name="Nguyen L."/>
            <person name="Hughes D."/>
            <person name="Osuji N."/>
            <person name="Pu L.-L."/>
            <person name="Puazo M."/>
            <person name="Qu C."/>
            <person name="Quiroz J."/>
            <person name="Raj R."/>
            <person name="Weissenberger G."/>
            <person name="Xin Y."/>
            <person name="Zou X."/>
            <person name="Han Y."/>
            <person name="Worley K."/>
            <person name="Muzny D."/>
            <person name="Gibbs R."/>
        </authorList>
    </citation>
    <scope>NUCLEOTIDE SEQUENCE</scope>
    <source>
        <strain evidence="1">Sampled in the wild</strain>
    </source>
</reference>
<evidence type="ECO:0000313" key="2">
    <source>
        <dbReference type="Proteomes" id="UP000792457"/>
    </source>
</evidence>
<evidence type="ECO:0000313" key="1">
    <source>
        <dbReference type="EMBL" id="KAG8224484.1"/>
    </source>
</evidence>
<dbReference type="EMBL" id="KZ308197">
    <property type="protein sequence ID" value="KAG8224484.1"/>
    <property type="molecule type" value="Genomic_DNA"/>
</dbReference>
<name>A0A8K0JXW5_LADFU</name>